<dbReference type="Proteomes" id="UP000001646">
    <property type="component" value="Unplaced"/>
</dbReference>
<dbReference type="Bgee" id="ENSACAG00000000126">
    <property type="expression patterns" value="Expressed in adrenal gland and 9 other cell types or tissues"/>
</dbReference>
<protein>
    <submittedName>
        <fullName evidence="4">Uncharacterized protein</fullName>
    </submittedName>
</protein>
<dbReference type="InterPro" id="IPR015915">
    <property type="entry name" value="Kelch-typ_b-propeller"/>
</dbReference>
<dbReference type="Gene3D" id="2.120.10.80">
    <property type="entry name" value="Kelch-type beta propeller"/>
    <property type="match status" value="1"/>
</dbReference>
<feature type="region of interest" description="Disordered" evidence="3">
    <location>
        <begin position="1"/>
        <end position="20"/>
    </location>
</feature>
<name>A0A803TUH9_ANOCA</name>
<accession>A0A803TUH9</accession>
<evidence type="ECO:0000256" key="3">
    <source>
        <dbReference type="SAM" id="MobiDB-lite"/>
    </source>
</evidence>
<dbReference type="SUPFAM" id="SSF117281">
    <property type="entry name" value="Kelch motif"/>
    <property type="match status" value="1"/>
</dbReference>
<evidence type="ECO:0000256" key="1">
    <source>
        <dbReference type="ARBA" id="ARBA00010703"/>
    </source>
</evidence>
<feature type="region of interest" description="Disordered" evidence="3">
    <location>
        <begin position="29"/>
        <end position="48"/>
    </location>
</feature>
<dbReference type="GeneTree" id="ENSGT00940000162599"/>
<reference evidence="4" key="3">
    <citation type="submission" date="2025-09" db="UniProtKB">
        <authorList>
            <consortium name="Ensembl"/>
        </authorList>
    </citation>
    <scope>IDENTIFICATION</scope>
</reference>
<sequence length="174" mass="18224">MAGPSFSGGGSPQRPPPWTPVAWAFREALTRGPSPPSSPGCRPSRAWPHQCAGGIRPLRSSIKVPVEGPVPPGRHSHGACAWEGGVLMAGGLGAAEQPLGSVLFLRPIEGGFRWQTLETFPPLIPRYSHTAHVHRGKLLLVGGVWLHAPSVPGVAVVDLATGQAAEYSIDTVSE</sequence>
<feature type="compositionally biased region" description="Gly residues" evidence="3">
    <location>
        <begin position="1"/>
        <end position="11"/>
    </location>
</feature>
<keyword evidence="5" id="KW-1185">Reference proteome</keyword>
<comment type="similarity">
    <text evidence="1">Belongs to the methyltransferase superfamily. LCMT family.</text>
</comment>
<dbReference type="PANTHER" id="PTHR46529:SF1">
    <property type="entry name" value="TRNA WYBUTOSINE-SYNTHESIZING PROTEIN 4"/>
    <property type="match status" value="1"/>
</dbReference>
<evidence type="ECO:0000256" key="2">
    <source>
        <dbReference type="ARBA" id="ARBA00022691"/>
    </source>
</evidence>
<dbReference type="Ensembl" id="ENSACAT00000038785.1">
    <property type="protein sequence ID" value="ENSACAP00000038869.1"/>
    <property type="gene ID" value="ENSACAG00000000126.4"/>
</dbReference>
<reference evidence="4" key="1">
    <citation type="submission" date="2009-12" db="EMBL/GenBank/DDBJ databases">
        <title>The Genome Sequence of Anolis carolinensis (Green Anole Lizard).</title>
        <authorList>
            <consortium name="The Genome Sequencing Platform"/>
            <person name="Di Palma F."/>
            <person name="Alfoldi J."/>
            <person name="Heiman D."/>
            <person name="Young S."/>
            <person name="Grabherr M."/>
            <person name="Johnson J."/>
            <person name="Lander E.S."/>
            <person name="Lindblad-Toh K."/>
        </authorList>
    </citation>
    <scope>NUCLEOTIDE SEQUENCE [LARGE SCALE GENOMIC DNA]</scope>
    <source>
        <strain evidence="4">JBL SC #1</strain>
    </source>
</reference>
<reference evidence="4" key="2">
    <citation type="submission" date="2025-08" db="UniProtKB">
        <authorList>
            <consortium name="Ensembl"/>
        </authorList>
    </citation>
    <scope>IDENTIFICATION</scope>
</reference>
<evidence type="ECO:0000313" key="4">
    <source>
        <dbReference type="Ensembl" id="ENSACAP00000038869.1"/>
    </source>
</evidence>
<dbReference type="AlphaFoldDB" id="A0A803TUH9"/>
<keyword evidence="2" id="KW-0949">S-adenosyl-L-methionine</keyword>
<evidence type="ECO:0000313" key="5">
    <source>
        <dbReference type="Proteomes" id="UP000001646"/>
    </source>
</evidence>
<dbReference type="PANTHER" id="PTHR46529">
    <property type="entry name" value="TRNA WYBUTOSINE-SYNTHESIZING PROTEIN 4"/>
    <property type="match status" value="1"/>
</dbReference>
<proteinExistence type="inferred from homology"/>
<organism evidence="4 5">
    <name type="scientific">Anolis carolinensis</name>
    <name type="common">Green anole</name>
    <name type="synonym">American chameleon</name>
    <dbReference type="NCBI Taxonomy" id="28377"/>
    <lineage>
        <taxon>Eukaryota</taxon>
        <taxon>Metazoa</taxon>
        <taxon>Chordata</taxon>
        <taxon>Craniata</taxon>
        <taxon>Vertebrata</taxon>
        <taxon>Euteleostomi</taxon>
        <taxon>Lepidosauria</taxon>
        <taxon>Squamata</taxon>
        <taxon>Bifurcata</taxon>
        <taxon>Unidentata</taxon>
        <taxon>Episquamata</taxon>
        <taxon>Toxicofera</taxon>
        <taxon>Iguania</taxon>
        <taxon>Dactyloidae</taxon>
        <taxon>Anolis</taxon>
    </lineage>
</organism>